<protein>
    <recommendedName>
        <fullName evidence="4 9">N-(5'-phosphoribosyl)anthranilate isomerase</fullName>
        <shortName evidence="9">PRAI</shortName>
        <ecNumber evidence="3 9">5.3.1.24</ecNumber>
    </recommendedName>
</protein>
<name>A0ABT6XPW9_9FLAO</name>
<keyword evidence="6 9" id="KW-0822">Tryptophan biosynthesis</keyword>
<dbReference type="InterPro" id="IPR044643">
    <property type="entry name" value="TrpF_fam"/>
</dbReference>
<evidence type="ECO:0000256" key="4">
    <source>
        <dbReference type="ARBA" id="ARBA00022272"/>
    </source>
</evidence>
<proteinExistence type="inferred from homology"/>
<evidence type="ECO:0000256" key="2">
    <source>
        <dbReference type="ARBA" id="ARBA00004664"/>
    </source>
</evidence>
<evidence type="ECO:0000256" key="8">
    <source>
        <dbReference type="ARBA" id="ARBA00023235"/>
    </source>
</evidence>
<dbReference type="InterPro" id="IPR013785">
    <property type="entry name" value="Aldolase_TIM"/>
</dbReference>
<keyword evidence="12" id="KW-1185">Reference proteome</keyword>
<evidence type="ECO:0000256" key="5">
    <source>
        <dbReference type="ARBA" id="ARBA00022605"/>
    </source>
</evidence>
<gene>
    <name evidence="9" type="primary">trpF</name>
    <name evidence="11" type="ORF">QHT84_06915</name>
</gene>
<comment type="catalytic activity">
    <reaction evidence="1 9">
        <text>N-(5-phospho-beta-D-ribosyl)anthranilate = 1-(2-carboxyphenylamino)-1-deoxy-D-ribulose 5-phosphate</text>
        <dbReference type="Rhea" id="RHEA:21540"/>
        <dbReference type="ChEBI" id="CHEBI:18277"/>
        <dbReference type="ChEBI" id="CHEBI:58613"/>
        <dbReference type="EC" id="5.3.1.24"/>
    </reaction>
</comment>
<dbReference type="PANTHER" id="PTHR42894:SF1">
    <property type="entry name" value="N-(5'-PHOSPHORIBOSYL)ANTHRANILATE ISOMERASE"/>
    <property type="match status" value="1"/>
</dbReference>
<dbReference type="Gene3D" id="3.20.20.70">
    <property type="entry name" value="Aldolase class I"/>
    <property type="match status" value="1"/>
</dbReference>
<comment type="similarity">
    <text evidence="9">Belongs to the TrpF family.</text>
</comment>
<dbReference type="SUPFAM" id="SSF51366">
    <property type="entry name" value="Ribulose-phoshate binding barrel"/>
    <property type="match status" value="1"/>
</dbReference>
<evidence type="ECO:0000313" key="12">
    <source>
        <dbReference type="Proteomes" id="UP001230035"/>
    </source>
</evidence>
<evidence type="ECO:0000256" key="9">
    <source>
        <dbReference type="HAMAP-Rule" id="MF_00135"/>
    </source>
</evidence>
<dbReference type="CDD" id="cd00405">
    <property type="entry name" value="PRAI"/>
    <property type="match status" value="1"/>
</dbReference>
<dbReference type="EMBL" id="JASGBP010000003">
    <property type="protein sequence ID" value="MDI9257142.1"/>
    <property type="molecule type" value="Genomic_DNA"/>
</dbReference>
<sequence>MKYPENIKEIAALQPDYLGFIFYNKSPRLLETEIPILEKSIVKVGVFVNATVKEIEEEARQHQLEIIQLHGGESPDFCRSIQELELKVIKSFNIDNTFNFKILENYKTCCHYFLFDTKGNQYGGNGTVFDWKLIEQYHLDKPYFLSGGIGLESIVDLQLFFKTESARHCIALDLNSRFETQPGLKNAKSIKKFIQNIKEQL</sequence>
<keyword evidence="7 9" id="KW-0057">Aromatic amino acid biosynthesis</keyword>
<feature type="domain" description="N-(5'phosphoribosyl) anthranilate isomerase (PRAI)" evidence="10">
    <location>
        <begin position="5"/>
        <end position="196"/>
    </location>
</feature>
<evidence type="ECO:0000256" key="1">
    <source>
        <dbReference type="ARBA" id="ARBA00001164"/>
    </source>
</evidence>
<evidence type="ECO:0000256" key="6">
    <source>
        <dbReference type="ARBA" id="ARBA00022822"/>
    </source>
</evidence>
<evidence type="ECO:0000256" key="7">
    <source>
        <dbReference type="ARBA" id="ARBA00023141"/>
    </source>
</evidence>
<organism evidence="11 12">
    <name type="scientific">Flavobacterium sedimenticola</name>
    <dbReference type="NCBI Taxonomy" id="3043286"/>
    <lineage>
        <taxon>Bacteria</taxon>
        <taxon>Pseudomonadati</taxon>
        <taxon>Bacteroidota</taxon>
        <taxon>Flavobacteriia</taxon>
        <taxon>Flavobacteriales</taxon>
        <taxon>Flavobacteriaceae</taxon>
        <taxon>Flavobacterium</taxon>
    </lineage>
</organism>
<keyword evidence="8 9" id="KW-0413">Isomerase</keyword>
<comment type="pathway">
    <text evidence="2 9">Amino-acid biosynthesis; L-tryptophan biosynthesis; L-tryptophan from chorismate: step 3/5.</text>
</comment>
<evidence type="ECO:0000313" key="11">
    <source>
        <dbReference type="EMBL" id="MDI9257142.1"/>
    </source>
</evidence>
<reference evidence="11 12" key="1">
    <citation type="submission" date="2023-05" db="EMBL/GenBank/DDBJ databases">
        <title>Flavobacterium sedimenti sp. nov., isolated from the sediment.</title>
        <authorList>
            <person name="Wu N."/>
        </authorList>
    </citation>
    <scope>NUCLEOTIDE SEQUENCE [LARGE SCALE GENOMIC DNA]</scope>
    <source>
        <strain evidence="11 12">YZ-48</strain>
    </source>
</reference>
<dbReference type="Proteomes" id="UP001230035">
    <property type="component" value="Unassembled WGS sequence"/>
</dbReference>
<dbReference type="GO" id="GO:0016853">
    <property type="term" value="F:isomerase activity"/>
    <property type="evidence" value="ECO:0007669"/>
    <property type="project" value="UniProtKB-KW"/>
</dbReference>
<dbReference type="RefSeq" id="WP_283238825.1">
    <property type="nucleotide sequence ID" value="NZ_JASGBP010000003.1"/>
</dbReference>
<dbReference type="PANTHER" id="PTHR42894">
    <property type="entry name" value="N-(5'-PHOSPHORIBOSYL)ANTHRANILATE ISOMERASE"/>
    <property type="match status" value="1"/>
</dbReference>
<dbReference type="Pfam" id="PF00697">
    <property type="entry name" value="PRAI"/>
    <property type="match status" value="1"/>
</dbReference>
<dbReference type="HAMAP" id="MF_00135">
    <property type="entry name" value="PRAI"/>
    <property type="match status" value="1"/>
</dbReference>
<accession>A0ABT6XPW9</accession>
<dbReference type="EC" id="5.3.1.24" evidence="3 9"/>
<evidence type="ECO:0000256" key="3">
    <source>
        <dbReference type="ARBA" id="ARBA00012572"/>
    </source>
</evidence>
<dbReference type="InterPro" id="IPR011060">
    <property type="entry name" value="RibuloseP-bd_barrel"/>
</dbReference>
<comment type="caution">
    <text evidence="11">The sequence shown here is derived from an EMBL/GenBank/DDBJ whole genome shotgun (WGS) entry which is preliminary data.</text>
</comment>
<evidence type="ECO:0000259" key="10">
    <source>
        <dbReference type="Pfam" id="PF00697"/>
    </source>
</evidence>
<dbReference type="InterPro" id="IPR001240">
    <property type="entry name" value="PRAI_dom"/>
</dbReference>
<keyword evidence="5 9" id="KW-0028">Amino-acid biosynthesis</keyword>